<evidence type="ECO:0008006" key="3">
    <source>
        <dbReference type="Google" id="ProtNLM"/>
    </source>
</evidence>
<dbReference type="InterPro" id="IPR025633">
    <property type="entry name" value="DUF4291"/>
</dbReference>
<dbReference type="RefSeq" id="WP_204042833.1">
    <property type="nucleotide sequence ID" value="NZ_BOOA01000036.1"/>
</dbReference>
<gene>
    <name evidence="1" type="ORF">Aph01nite_44530</name>
</gene>
<proteinExistence type="predicted"/>
<name>A0A919QEQ9_9ACTN</name>
<dbReference type="Pfam" id="PF14124">
    <property type="entry name" value="DUF4291"/>
    <property type="match status" value="1"/>
</dbReference>
<keyword evidence="2" id="KW-1185">Reference proteome</keyword>
<evidence type="ECO:0000313" key="2">
    <source>
        <dbReference type="Proteomes" id="UP000640052"/>
    </source>
</evidence>
<reference evidence="1" key="1">
    <citation type="submission" date="2021-01" db="EMBL/GenBank/DDBJ databases">
        <title>Whole genome shotgun sequence of Acrocarpospora phusangensis NBRC 108782.</title>
        <authorList>
            <person name="Komaki H."/>
            <person name="Tamura T."/>
        </authorList>
    </citation>
    <scope>NUCLEOTIDE SEQUENCE</scope>
    <source>
        <strain evidence="1">NBRC 108782</strain>
    </source>
</reference>
<sequence length="216" mass="24534">MIPPRQIRARYDERTITVYQAYNRQIGEYAAAHGRFAPSYNRERMTWIKPSFLWMMYRSGWAAKADQECVLAIQITRAGFEWALAHSGLSHFDSAVHADRNEWAATRHRPVRVQWDPERSLTMQRLPHRSLQMGLSREAVHRYVDEWIVGIEDVTDLAHRIHALLRDPGSCKAAESALPAERPYPLPEEIAATCGMRPPKADLGAGAASGDTWVDG</sequence>
<dbReference type="AlphaFoldDB" id="A0A919QEQ9"/>
<organism evidence="1 2">
    <name type="scientific">Acrocarpospora phusangensis</name>
    <dbReference type="NCBI Taxonomy" id="1070424"/>
    <lineage>
        <taxon>Bacteria</taxon>
        <taxon>Bacillati</taxon>
        <taxon>Actinomycetota</taxon>
        <taxon>Actinomycetes</taxon>
        <taxon>Streptosporangiales</taxon>
        <taxon>Streptosporangiaceae</taxon>
        <taxon>Acrocarpospora</taxon>
    </lineage>
</organism>
<accession>A0A919QEQ9</accession>
<evidence type="ECO:0000313" key="1">
    <source>
        <dbReference type="EMBL" id="GIH26143.1"/>
    </source>
</evidence>
<comment type="caution">
    <text evidence="1">The sequence shown here is derived from an EMBL/GenBank/DDBJ whole genome shotgun (WGS) entry which is preliminary data.</text>
</comment>
<dbReference type="PANTHER" id="PTHR38567:SF1">
    <property type="entry name" value="DUF4291 DOMAIN-CONTAINING PROTEIN"/>
    <property type="match status" value="1"/>
</dbReference>
<dbReference type="EMBL" id="BOOA01000036">
    <property type="protein sequence ID" value="GIH26143.1"/>
    <property type="molecule type" value="Genomic_DNA"/>
</dbReference>
<dbReference type="PANTHER" id="PTHR38567">
    <property type="entry name" value="DUF4291 DOMAIN-CONTAINING PROTEIN"/>
    <property type="match status" value="1"/>
</dbReference>
<dbReference type="Proteomes" id="UP000640052">
    <property type="component" value="Unassembled WGS sequence"/>
</dbReference>
<protein>
    <recommendedName>
        <fullName evidence="3">DUF4291 domain-containing protein</fullName>
    </recommendedName>
</protein>